<keyword evidence="3" id="KW-1185">Reference proteome</keyword>
<feature type="compositionally biased region" description="Basic and acidic residues" evidence="1">
    <location>
        <begin position="24"/>
        <end position="33"/>
    </location>
</feature>
<sequence length="52" mass="5951">MGFNNNISNKAKIPHNGKPRMKGRIVERHERQSAVRNSHRQQSDEPSRGPSD</sequence>
<dbReference type="EMBL" id="CAWYQH010000057">
    <property type="protein sequence ID" value="CAK8678513.1"/>
    <property type="molecule type" value="Genomic_DNA"/>
</dbReference>
<dbReference type="Proteomes" id="UP001642483">
    <property type="component" value="Unassembled WGS sequence"/>
</dbReference>
<accession>A0ABP0FKC9</accession>
<reference evidence="2 3" key="1">
    <citation type="submission" date="2024-02" db="EMBL/GenBank/DDBJ databases">
        <authorList>
            <person name="Daric V."/>
            <person name="Darras S."/>
        </authorList>
    </citation>
    <scope>NUCLEOTIDE SEQUENCE [LARGE SCALE GENOMIC DNA]</scope>
</reference>
<organism evidence="2 3">
    <name type="scientific">Clavelina lepadiformis</name>
    <name type="common">Light-bulb sea squirt</name>
    <name type="synonym">Ascidia lepadiformis</name>
    <dbReference type="NCBI Taxonomy" id="159417"/>
    <lineage>
        <taxon>Eukaryota</taxon>
        <taxon>Metazoa</taxon>
        <taxon>Chordata</taxon>
        <taxon>Tunicata</taxon>
        <taxon>Ascidiacea</taxon>
        <taxon>Aplousobranchia</taxon>
        <taxon>Clavelinidae</taxon>
        <taxon>Clavelina</taxon>
    </lineage>
</organism>
<name>A0ABP0FKC9_CLALP</name>
<comment type="caution">
    <text evidence="2">The sequence shown here is derived from an EMBL/GenBank/DDBJ whole genome shotgun (WGS) entry which is preliminary data.</text>
</comment>
<proteinExistence type="predicted"/>
<evidence type="ECO:0000313" key="2">
    <source>
        <dbReference type="EMBL" id="CAK8678513.1"/>
    </source>
</evidence>
<feature type="compositionally biased region" description="Basic residues" evidence="1">
    <location>
        <begin position="12"/>
        <end position="23"/>
    </location>
</feature>
<feature type="region of interest" description="Disordered" evidence="1">
    <location>
        <begin position="1"/>
        <end position="52"/>
    </location>
</feature>
<protein>
    <submittedName>
        <fullName evidence="2">Uncharacterized protein</fullName>
    </submittedName>
</protein>
<evidence type="ECO:0000256" key="1">
    <source>
        <dbReference type="SAM" id="MobiDB-lite"/>
    </source>
</evidence>
<feature type="compositionally biased region" description="Basic and acidic residues" evidence="1">
    <location>
        <begin position="41"/>
        <end position="52"/>
    </location>
</feature>
<evidence type="ECO:0000313" key="3">
    <source>
        <dbReference type="Proteomes" id="UP001642483"/>
    </source>
</evidence>
<gene>
    <name evidence="2" type="ORF">CVLEPA_LOCUS8436</name>
</gene>